<dbReference type="EMBL" id="DS231831">
    <property type="protein sequence ID" value="EDS31240.1"/>
    <property type="molecule type" value="Genomic_DNA"/>
</dbReference>
<reference evidence="5" key="1">
    <citation type="submission" date="2007-03" db="EMBL/GenBank/DDBJ databases">
        <title>Annotation of Culex pipiens quinquefasciatus.</title>
        <authorList>
            <consortium name="The Broad Institute Genome Sequencing Platform"/>
            <person name="Atkinson P.W."/>
            <person name="Hemingway J."/>
            <person name="Christensen B.M."/>
            <person name="Higgs S."/>
            <person name="Kodira C."/>
            <person name="Hannick L."/>
            <person name="Megy K."/>
            <person name="O'Leary S."/>
            <person name="Pearson M."/>
            <person name="Haas B.J."/>
            <person name="Mauceli E."/>
            <person name="Wortman J.R."/>
            <person name="Lee N.H."/>
            <person name="Guigo R."/>
            <person name="Stanke M."/>
            <person name="Alvarado L."/>
            <person name="Amedeo P."/>
            <person name="Antoine C.H."/>
            <person name="Arensburger P."/>
            <person name="Bidwell S.L."/>
            <person name="Crawford M."/>
            <person name="Camaro F."/>
            <person name="Devon K."/>
            <person name="Engels R."/>
            <person name="Hammond M."/>
            <person name="Howarth C."/>
            <person name="Koehrsen M."/>
            <person name="Lawson D."/>
            <person name="Montgomery P."/>
            <person name="Nene V."/>
            <person name="Nusbaum C."/>
            <person name="Puiu D."/>
            <person name="Romero-Severson J."/>
            <person name="Severson D.W."/>
            <person name="Shumway M."/>
            <person name="Sisk P."/>
            <person name="Stolte C."/>
            <person name="Zeng Q."/>
            <person name="Eisenstadt E."/>
            <person name="Fraser-Liggett C."/>
            <person name="Strausberg R."/>
            <person name="Galagan J."/>
            <person name="Birren B."/>
            <person name="Collins F.H."/>
        </authorList>
    </citation>
    <scope>NUCLEOTIDE SEQUENCE [LARGE SCALE GENOMIC DNA]</scope>
    <source>
        <strain evidence="5">JHB</strain>
    </source>
</reference>
<dbReference type="VEuPathDB" id="VectorBase:CPIJ001641"/>
<dbReference type="Pfam" id="PF04500">
    <property type="entry name" value="FLYWCH"/>
    <property type="match status" value="2"/>
</dbReference>
<dbReference type="eggNOG" id="ENOG502T219">
    <property type="taxonomic scope" value="Eukaryota"/>
</dbReference>
<feature type="domain" description="FLYWCH-type" evidence="4">
    <location>
        <begin position="2"/>
        <end position="59"/>
    </location>
</feature>
<protein>
    <recommendedName>
        <fullName evidence="4">FLYWCH-type domain-containing protein</fullName>
    </recommendedName>
</protein>
<organism>
    <name type="scientific">Culex quinquefasciatus</name>
    <name type="common">Southern house mosquito</name>
    <name type="synonym">Culex pungens</name>
    <dbReference type="NCBI Taxonomy" id="7176"/>
    <lineage>
        <taxon>Eukaryota</taxon>
        <taxon>Metazoa</taxon>
        <taxon>Ecdysozoa</taxon>
        <taxon>Arthropoda</taxon>
        <taxon>Hexapoda</taxon>
        <taxon>Insecta</taxon>
        <taxon>Pterygota</taxon>
        <taxon>Neoptera</taxon>
        <taxon>Endopterygota</taxon>
        <taxon>Diptera</taxon>
        <taxon>Nematocera</taxon>
        <taxon>Culicoidea</taxon>
        <taxon>Culicidae</taxon>
        <taxon>Culicinae</taxon>
        <taxon>Culicini</taxon>
        <taxon>Culex</taxon>
        <taxon>Culex</taxon>
    </lineage>
</organism>
<dbReference type="AlphaFoldDB" id="B0W397"/>
<gene>
    <name evidence="6" type="primary">6032609</name>
    <name evidence="5" type="ORF">CpipJ_CPIJ001641</name>
</gene>
<evidence type="ECO:0000256" key="2">
    <source>
        <dbReference type="ARBA" id="ARBA00022771"/>
    </source>
</evidence>
<evidence type="ECO:0000313" key="6">
    <source>
        <dbReference type="EnsemblMetazoa" id="CPIJ001641-PA"/>
    </source>
</evidence>
<evidence type="ECO:0000313" key="7">
    <source>
        <dbReference type="Proteomes" id="UP000002320"/>
    </source>
</evidence>
<evidence type="ECO:0000313" key="5">
    <source>
        <dbReference type="EMBL" id="EDS31240.1"/>
    </source>
</evidence>
<proteinExistence type="predicted"/>
<dbReference type="STRING" id="7176.B0W397"/>
<evidence type="ECO:0000256" key="1">
    <source>
        <dbReference type="ARBA" id="ARBA00022723"/>
    </source>
</evidence>
<sequence>MFTPSNRGRPKLILKHYSFKRDKGDSTKTYWTCDKFSKFKCRCRAITYKSGKLFIKEEHVPYEGNEILFVASNKGKPKLLLDGYPYLRNNGNALKTYWIYFHLRLLAEQLKQSWSRCQFRPRIVMGRKGRPALMLAGYCFTRNNSNLNKTYWLCAKSRSLKCRARIITIDDTGGMILKNQQHNHPPVGPEEQFS</sequence>
<dbReference type="OMA" id="FRPRIVM"/>
<dbReference type="HOGENOM" id="CLU_1225916_0_0_1"/>
<dbReference type="EnsemblMetazoa" id="CPIJ001641-RA">
    <property type="protein sequence ID" value="CPIJ001641-PA"/>
    <property type="gene ID" value="CPIJ001641"/>
</dbReference>
<keyword evidence="1" id="KW-0479">Metal-binding</keyword>
<reference evidence="6" key="2">
    <citation type="submission" date="2020-05" db="UniProtKB">
        <authorList>
            <consortium name="EnsemblMetazoa"/>
        </authorList>
    </citation>
    <scope>IDENTIFICATION</scope>
    <source>
        <strain evidence="6">JHB</strain>
    </source>
</reference>
<evidence type="ECO:0000256" key="3">
    <source>
        <dbReference type="ARBA" id="ARBA00022833"/>
    </source>
</evidence>
<accession>B0W397</accession>
<evidence type="ECO:0000259" key="4">
    <source>
        <dbReference type="Pfam" id="PF04500"/>
    </source>
</evidence>
<dbReference type="InterPro" id="IPR007588">
    <property type="entry name" value="Znf_FLYWCH"/>
</dbReference>
<dbReference type="GO" id="GO:0008270">
    <property type="term" value="F:zinc ion binding"/>
    <property type="evidence" value="ECO:0007669"/>
    <property type="project" value="UniProtKB-KW"/>
</dbReference>
<keyword evidence="2" id="KW-0863">Zinc-finger</keyword>
<name>B0W397_CULQU</name>
<dbReference type="Gene3D" id="2.20.25.240">
    <property type="match status" value="3"/>
</dbReference>
<dbReference type="KEGG" id="cqu:CpipJ_CPIJ001641"/>
<dbReference type="Proteomes" id="UP000002320">
    <property type="component" value="Unassembled WGS sequence"/>
</dbReference>
<dbReference type="InParanoid" id="B0W397"/>
<keyword evidence="3" id="KW-0862">Zinc</keyword>
<keyword evidence="7" id="KW-1185">Reference proteome</keyword>
<feature type="domain" description="FLYWCH-type" evidence="4">
    <location>
        <begin position="124"/>
        <end position="184"/>
    </location>
</feature>